<organism evidence="2 3">
    <name type="scientific">Dysgonomonas hofstadii</name>
    <dbReference type="NCBI Taxonomy" id="637886"/>
    <lineage>
        <taxon>Bacteria</taxon>
        <taxon>Pseudomonadati</taxon>
        <taxon>Bacteroidota</taxon>
        <taxon>Bacteroidia</taxon>
        <taxon>Bacteroidales</taxon>
        <taxon>Dysgonomonadaceae</taxon>
        <taxon>Dysgonomonas</taxon>
    </lineage>
</organism>
<evidence type="ECO:0000313" key="2">
    <source>
        <dbReference type="EMBL" id="MBB4035456.1"/>
    </source>
</evidence>
<dbReference type="RefSeq" id="WP_183306397.1">
    <property type="nucleotide sequence ID" value="NZ_JACIEP010000004.1"/>
</dbReference>
<evidence type="ECO:0000256" key="1">
    <source>
        <dbReference type="SAM" id="SignalP"/>
    </source>
</evidence>
<evidence type="ECO:0000313" key="3">
    <source>
        <dbReference type="Proteomes" id="UP000555103"/>
    </source>
</evidence>
<name>A0A840CJC5_9BACT</name>
<gene>
    <name evidence="2" type="ORF">GGR21_001349</name>
</gene>
<feature type="chain" id="PRO_5032917042" description="YARHG domain-containing protein" evidence="1">
    <location>
        <begin position="20"/>
        <end position="550"/>
    </location>
</feature>
<feature type="signal peptide" evidence="1">
    <location>
        <begin position="1"/>
        <end position="19"/>
    </location>
</feature>
<accession>A0A840CJC5</accession>
<sequence>MRKIKLFLLLNLIALNISAVEFKISSPSQVEDVILRQSDLVYEDDNYWTGWNFGASQVLDIGYAIAMWNQWRGNVLIRFDLRGVDCGTVDKAILRIYKPRNITQMSATVPVGLFKVKEANKEWQQGNMESLPQYTAASWQSKGNGEQWAGGESGCGIPGIDYYQTPLGTALASKYDGEWLEFALPAELVQDWLDKPGDNAGLLLKVISDKEILGDHVLFYSTEHASGKGPQLIIEGSKLKSKTNADKNKNYNNRYVMPPQGKAFKQYLEQKDFRYTYWTTDSVVNLKGDQKIYPYYWDIVVDGEYVLPYAYYPFSQSILEIDNLIDRKDIAGLKKFQKDRLKYLHLWEYVREQRWYDCGDIIEVMSPLQAAYIWLGSKKYNRLSFDGILYKIHPRGNKNLTQEEIQLRRVKEIMECIDNLNLSEEQYNDVETFISMQENLRCIYYNKCNDAAQLVHRLIDEKNDKKEMIDALGAFMNYHDIYLFYDSYWQMLRWSFLMDHTNQVDFNKFWKKQKYNEYAPARIQKRFDECAKYWPESGQRLEVKNKNTFW</sequence>
<protein>
    <recommendedName>
        <fullName evidence="4">YARHG domain-containing protein</fullName>
    </recommendedName>
</protein>
<proteinExistence type="predicted"/>
<dbReference type="NCBIfam" id="NF033679">
    <property type="entry name" value="DNRLRE_dom"/>
    <property type="match status" value="1"/>
</dbReference>
<keyword evidence="3" id="KW-1185">Reference proteome</keyword>
<comment type="caution">
    <text evidence="2">The sequence shown here is derived from an EMBL/GenBank/DDBJ whole genome shotgun (WGS) entry which is preliminary data.</text>
</comment>
<reference evidence="2 3" key="1">
    <citation type="submission" date="2020-08" db="EMBL/GenBank/DDBJ databases">
        <title>Genomic Encyclopedia of Type Strains, Phase IV (KMG-IV): sequencing the most valuable type-strain genomes for metagenomic binning, comparative biology and taxonomic classification.</title>
        <authorList>
            <person name="Goeker M."/>
        </authorList>
    </citation>
    <scope>NUCLEOTIDE SEQUENCE [LARGE SCALE GENOMIC DNA]</scope>
    <source>
        <strain evidence="2 3">DSM 104969</strain>
    </source>
</reference>
<evidence type="ECO:0008006" key="4">
    <source>
        <dbReference type="Google" id="ProtNLM"/>
    </source>
</evidence>
<dbReference type="Proteomes" id="UP000555103">
    <property type="component" value="Unassembled WGS sequence"/>
</dbReference>
<dbReference type="EMBL" id="JACIEP010000004">
    <property type="protein sequence ID" value="MBB4035456.1"/>
    <property type="molecule type" value="Genomic_DNA"/>
</dbReference>
<keyword evidence="1" id="KW-0732">Signal</keyword>
<dbReference type="AlphaFoldDB" id="A0A840CJC5"/>